<dbReference type="AlphaFoldDB" id="A0A2T5IWR0"/>
<evidence type="ECO:0000256" key="6">
    <source>
        <dbReference type="ARBA" id="ARBA00022692"/>
    </source>
</evidence>
<accession>A0A2T5IWR0</accession>
<comment type="similarity">
    <text evidence="2 10">Belongs to the ExbD/TolR family.</text>
</comment>
<sequence length="145" mass="16065">MDTSPFQRQRRHLLAEMNVVPYIDVMLVLLVIFMITAPMLTQGLKVELPEVAAETLSVDSAEPFIVSIKADGSYWLKEGSADPIRLPLTALSERLMTSQQAQPQRQVLINGDKNVPYGDVVKLMSALQEAHILRVGLLTEPPTTP</sequence>
<organism evidence="11 12">
    <name type="scientific">Agitococcus lubricus</name>
    <dbReference type="NCBI Taxonomy" id="1077255"/>
    <lineage>
        <taxon>Bacteria</taxon>
        <taxon>Pseudomonadati</taxon>
        <taxon>Pseudomonadota</taxon>
        <taxon>Gammaproteobacteria</taxon>
        <taxon>Moraxellales</taxon>
        <taxon>Moraxellaceae</taxon>
        <taxon>Agitococcus</taxon>
    </lineage>
</organism>
<dbReference type="InterPro" id="IPR003400">
    <property type="entry name" value="ExbD"/>
</dbReference>
<comment type="caution">
    <text evidence="11">The sequence shown here is derived from an EMBL/GenBank/DDBJ whole genome shotgun (WGS) entry which is preliminary data.</text>
</comment>
<evidence type="ECO:0000256" key="8">
    <source>
        <dbReference type="ARBA" id="ARBA00023136"/>
    </source>
</evidence>
<keyword evidence="3 10" id="KW-1003">Cell membrane</keyword>
<dbReference type="HAMAP" id="MF_02203">
    <property type="entry name" value="TolR"/>
    <property type="match status" value="1"/>
</dbReference>
<dbReference type="EMBL" id="QAON01000013">
    <property type="protein sequence ID" value="PTQ88269.1"/>
    <property type="molecule type" value="Genomic_DNA"/>
</dbReference>
<protein>
    <recommendedName>
        <fullName evidence="10">Tol-Pal system protein TolR</fullName>
    </recommendedName>
</protein>
<dbReference type="GO" id="GO:0005886">
    <property type="term" value="C:plasma membrane"/>
    <property type="evidence" value="ECO:0007669"/>
    <property type="project" value="UniProtKB-SubCell"/>
</dbReference>
<proteinExistence type="inferred from homology"/>
<name>A0A2T5IWR0_9GAMM</name>
<keyword evidence="12" id="KW-1185">Reference proteome</keyword>
<evidence type="ECO:0000313" key="11">
    <source>
        <dbReference type="EMBL" id="PTQ88269.1"/>
    </source>
</evidence>
<evidence type="ECO:0000256" key="9">
    <source>
        <dbReference type="ARBA" id="ARBA00023306"/>
    </source>
</evidence>
<dbReference type="Proteomes" id="UP000244223">
    <property type="component" value="Unassembled WGS sequence"/>
</dbReference>
<dbReference type="GO" id="GO:0051301">
    <property type="term" value="P:cell division"/>
    <property type="evidence" value="ECO:0007669"/>
    <property type="project" value="UniProtKB-UniRule"/>
</dbReference>
<evidence type="ECO:0000313" key="12">
    <source>
        <dbReference type="Proteomes" id="UP000244223"/>
    </source>
</evidence>
<dbReference type="InterPro" id="IPR014168">
    <property type="entry name" value="Tol-Pal_TolR"/>
</dbReference>
<dbReference type="RefSeq" id="WP_107866378.1">
    <property type="nucleotide sequence ID" value="NZ_QAON01000013.1"/>
</dbReference>
<dbReference type="PANTHER" id="PTHR30558:SF7">
    <property type="entry name" value="TOL-PAL SYSTEM PROTEIN TOLR"/>
    <property type="match status" value="1"/>
</dbReference>
<dbReference type="PANTHER" id="PTHR30558">
    <property type="entry name" value="EXBD MEMBRANE COMPONENT OF PMF-DRIVEN MACROMOLECULE IMPORT SYSTEM"/>
    <property type="match status" value="1"/>
</dbReference>
<keyword evidence="8 10" id="KW-0472">Membrane</keyword>
<comment type="subcellular location">
    <subcellularLocation>
        <location evidence="10">Cell inner membrane</location>
        <topology evidence="10">Single-pass membrane protein</topology>
    </subcellularLocation>
    <subcellularLocation>
        <location evidence="1">Cell membrane</location>
        <topology evidence="1">Single-pass membrane protein</topology>
    </subcellularLocation>
</comment>
<keyword evidence="7 10" id="KW-1133">Transmembrane helix</keyword>
<comment type="subunit">
    <text evidence="10">The Tol-Pal system is composed of five core proteins: the inner membrane proteins TolA, TolQ and TolR, the periplasmic protein TolB and the outer membrane protein Pal. They form a network linking the inner and outer membranes and the peptidoglycan layer.</text>
</comment>
<dbReference type="OrthoDB" id="9798629at2"/>
<evidence type="ECO:0000256" key="4">
    <source>
        <dbReference type="ARBA" id="ARBA00022519"/>
    </source>
</evidence>
<evidence type="ECO:0000256" key="5">
    <source>
        <dbReference type="ARBA" id="ARBA00022618"/>
    </source>
</evidence>
<keyword evidence="4 10" id="KW-0997">Cell inner membrane</keyword>
<dbReference type="Gene3D" id="3.30.420.270">
    <property type="match status" value="1"/>
</dbReference>
<reference evidence="11 12" key="1">
    <citation type="submission" date="2018-04" db="EMBL/GenBank/DDBJ databases">
        <title>Genomic Encyclopedia of Archaeal and Bacterial Type Strains, Phase II (KMG-II): from individual species to whole genera.</title>
        <authorList>
            <person name="Goeker M."/>
        </authorList>
    </citation>
    <scope>NUCLEOTIDE SEQUENCE [LARGE SCALE GENOMIC DNA]</scope>
    <source>
        <strain evidence="11 12">DSM 5822</strain>
    </source>
</reference>
<evidence type="ECO:0000256" key="7">
    <source>
        <dbReference type="ARBA" id="ARBA00022989"/>
    </source>
</evidence>
<evidence type="ECO:0000256" key="10">
    <source>
        <dbReference type="HAMAP-Rule" id="MF_02203"/>
    </source>
</evidence>
<keyword evidence="9 10" id="KW-0131">Cell cycle</keyword>
<dbReference type="Pfam" id="PF02472">
    <property type="entry name" value="ExbD"/>
    <property type="match status" value="1"/>
</dbReference>
<evidence type="ECO:0000256" key="1">
    <source>
        <dbReference type="ARBA" id="ARBA00004162"/>
    </source>
</evidence>
<dbReference type="GO" id="GO:0015031">
    <property type="term" value="P:protein transport"/>
    <property type="evidence" value="ECO:0007669"/>
    <property type="project" value="InterPro"/>
</dbReference>
<dbReference type="NCBIfam" id="TIGR02801">
    <property type="entry name" value="tolR"/>
    <property type="match status" value="1"/>
</dbReference>
<gene>
    <name evidence="10" type="primary">tolR</name>
    <name evidence="11" type="ORF">C8N29_11335</name>
</gene>
<feature type="transmembrane region" description="Helical" evidence="10">
    <location>
        <begin position="20"/>
        <end position="40"/>
    </location>
</feature>
<keyword evidence="6 10" id="KW-0812">Transmembrane</keyword>
<evidence type="ECO:0000256" key="2">
    <source>
        <dbReference type="ARBA" id="ARBA00005811"/>
    </source>
</evidence>
<evidence type="ECO:0000256" key="3">
    <source>
        <dbReference type="ARBA" id="ARBA00022475"/>
    </source>
</evidence>
<keyword evidence="5 10" id="KW-0132">Cell division</keyword>
<dbReference type="GO" id="GO:0022857">
    <property type="term" value="F:transmembrane transporter activity"/>
    <property type="evidence" value="ECO:0007669"/>
    <property type="project" value="InterPro"/>
</dbReference>
<comment type="function">
    <text evidence="10">Part of the Tol-Pal system, which plays a role in outer membrane invagination during cell division and is important for maintaining outer membrane integrity.</text>
</comment>